<evidence type="ECO:0000313" key="5">
    <source>
        <dbReference type="EMBL" id="EAV41296.1"/>
    </source>
</evidence>
<dbReference type="SUPFAM" id="SSF48008">
    <property type="entry name" value="GntR ligand-binding domain-like"/>
    <property type="match status" value="1"/>
</dbReference>
<dbReference type="PROSITE" id="PS50949">
    <property type="entry name" value="HTH_GNTR"/>
    <property type="match status" value="1"/>
</dbReference>
<dbReference type="InterPro" id="IPR036390">
    <property type="entry name" value="WH_DNA-bd_sf"/>
</dbReference>
<dbReference type="SMART" id="SM00895">
    <property type="entry name" value="FCD"/>
    <property type="match status" value="1"/>
</dbReference>
<dbReference type="InterPro" id="IPR036388">
    <property type="entry name" value="WH-like_DNA-bd_sf"/>
</dbReference>
<accession>A0P1B1</accession>
<dbReference type="InterPro" id="IPR011711">
    <property type="entry name" value="GntR_C"/>
</dbReference>
<dbReference type="PANTHER" id="PTHR43537:SF39">
    <property type="entry name" value="HTH-TYPE TRANSCRIPTIONAL REGULATOR MCBR"/>
    <property type="match status" value="1"/>
</dbReference>
<evidence type="ECO:0000256" key="3">
    <source>
        <dbReference type="ARBA" id="ARBA00023163"/>
    </source>
</evidence>
<dbReference type="GO" id="GO:0003677">
    <property type="term" value="F:DNA binding"/>
    <property type="evidence" value="ECO:0007669"/>
    <property type="project" value="UniProtKB-KW"/>
</dbReference>
<dbReference type="Proteomes" id="UP000004848">
    <property type="component" value="Unassembled WGS sequence"/>
</dbReference>
<dbReference type="Pfam" id="PF07729">
    <property type="entry name" value="FCD"/>
    <property type="match status" value="1"/>
</dbReference>
<gene>
    <name evidence="5" type="ORF">SIAM614_29456</name>
</gene>
<dbReference type="SUPFAM" id="SSF46785">
    <property type="entry name" value="Winged helix' DNA-binding domain"/>
    <property type="match status" value="1"/>
</dbReference>
<evidence type="ECO:0000256" key="2">
    <source>
        <dbReference type="ARBA" id="ARBA00023125"/>
    </source>
</evidence>
<proteinExistence type="predicted"/>
<organism evidence="5 6">
    <name type="scientific">Roseibium aggregatum (strain ATCC 25650 / DSM 13394 / JCM 20685 / NBRC 16684 / NCIMB 2208 / IAM 12614 / B1)</name>
    <name type="common">Stappia aggregata</name>
    <dbReference type="NCBI Taxonomy" id="384765"/>
    <lineage>
        <taxon>Bacteria</taxon>
        <taxon>Pseudomonadati</taxon>
        <taxon>Pseudomonadota</taxon>
        <taxon>Alphaproteobacteria</taxon>
        <taxon>Hyphomicrobiales</taxon>
        <taxon>Stappiaceae</taxon>
        <taxon>Roseibium</taxon>
    </lineage>
</organism>
<dbReference type="InterPro" id="IPR000524">
    <property type="entry name" value="Tscrpt_reg_HTH_GntR"/>
</dbReference>
<dbReference type="Gene3D" id="1.10.10.10">
    <property type="entry name" value="Winged helix-like DNA-binding domain superfamily/Winged helix DNA-binding domain"/>
    <property type="match status" value="1"/>
</dbReference>
<dbReference type="SMART" id="SM00345">
    <property type="entry name" value="HTH_GNTR"/>
    <property type="match status" value="1"/>
</dbReference>
<protein>
    <submittedName>
        <fullName evidence="5">Transcriptional regulator</fullName>
    </submittedName>
</protein>
<dbReference type="Pfam" id="PF00392">
    <property type="entry name" value="GntR"/>
    <property type="match status" value="1"/>
</dbReference>
<comment type="caution">
    <text evidence="5">The sequence shown here is derived from an EMBL/GenBank/DDBJ whole genome shotgun (WGS) entry which is preliminary data.</text>
</comment>
<name>A0P1B1_ROSAI</name>
<dbReference type="GO" id="GO:0003700">
    <property type="term" value="F:DNA-binding transcription factor activity"/>
    <property type="evidence" value="ECO:0007669"/>
    <property type="project" value="InterPro"/>
</dbReference>
<dbReference type="eggNOG" id="COG1802">
    <property type="taxonomic scope" value="Bacteria"/>
</dbReference>
<dbReference type="AlphaFoldDB" id="A0P1B1"/>
<sequence length="229" mass="25656">MPELARVQRESLQERVYQEVSRNLMHGVFEAGQVLRMQSLADQLAVSVMPVREALARLVSENALEVMQSRSVRVPLISEEALEDLKSARCLIEGELVRIAAQRLTKESLHELKQLTEECEAAFAALDESCAAETSLLNYRFHFGIYEAAGSRVLLPVVKSLWLQSGPYVRTAATIYGKNPNLTAIHHHWALIEALEARDPERAVSALHEDITQSFNLIRNQILEGGLET</sequence>
<reference evidence="5 6" key="1">
    <citation type="submission" date="2006-05" db="EMBL/GenBank/DDBJ databases">
        <authorList>
            <person name="King G."/>
            <person name="Ferriera S."/>
            <person name="Johnson J."/>
            <person name="Kravitz S."/>
            <person name="Beeson K."/>
            <person name="Sutton G."/>
            <person name="Rogers Y.-H."/>
            <person name="Friedman R."/>
            <person name="Frazier M."/>
            <person name="Venter J.C."/>
        </authorList>
    </citation>
    <scope>NUCLEOTIDE SEQUENCE [LARGE SCALE GENOMIC DNA]</scope>
    <source>
        <strain evidence="6">ATCC 25650 / DSM 13394 / JCM 20685 / NBRC 16684 / NCIMB 2208 / IAM 12614 / B1</strain>
    </source>
</reference>
<keyword evidence="3" id="KW-0804">Transcription</keyword>
<dbReference type="InterPro" id="IPR008920">
    <property type="entry name" value="TF_FadR/GntR_C"/>
</dbReference>
<keyword evidence="1" id="KW-0805">Transcription regulation</keyword>
<dbReference type="Gene3D" id="1.20.120.530">
    <property type="entry name" value="GntR ligand-binding domain-like"/>
    <property type="match status" value="1"/>
</dbReference>
<dbReference type="EMBL" id="AAUW01000022">
    <property type="protein sequence ID" value="EAV41296.1"/>
    <property type="molecule type" value="Genomic_DNA"/>
</dbReference>
<evidence type="ECO:0000259" key="4">
    <source>
        <dbReference type="PROSITE" id="PS50949"/>
    </source>
</evidence>
<evidence type="ECO:0000313" key="6">
    <source>
        <dbReference type="Proteomes" id="UP000004848"/>
    </source>
</evidence>
<evidence type="ECO:0000256" key="1">
    <source>
        <dbReference type="ARBA" id="ARBA00023015"/>
    </source>
</evidence>
<dbReference type="PANTHER" id="PTHR43537">
    <property type="entry name" value="TRANSCRIPTIONAL REGULATOR, GNTR FAMILY"/>
    <property type="match status" value="1"/>
</dbReference>
<keyword evidence="2" id="KW-0238">DNA-binding</keyword>
<feature type="domain" description="HTH gntR-type" evidence="4">
    <location>
        <begin position="10"/>
        <end position="77"/>
    </location>
</feature>